<dbReference type="InterPro" id="IPR001610">
    <property type="entry name" value="PAC"/>
</dbReference>
<dbReference type="InterPro" id="IPR000014">
    <property type="entry name" value="PAS"/>
</dbReference>
<dbReference type="PANTHER" id="PTHR44757:SF2">
    <property type="entry name" value="BIOFILM ARCHITECTURE MAINTENANCE PROTEIN MBAA"/>
    <property type="match status" value="1"/>
</dbReference>
<dbReference type="InterPro" id="IPR013767">
    <property type="entry name" value="PAS_fold"/>
</dbReference>
<proteinExistence type="predicted"/>
<reference evidence="3 4" key="1">
    <citation type="submission" date="2017-03" db="EMBL/GenBank/DDBJ databases">
        <title>Complete genome sequence of Candidatus 'Thiodictyon syntrophicum' sp. nov. strain Cad16T, a photolithoautotroph purple sulfur bacterium isolated from an alpine meromictic lake.</title>
        <authorList>
            <person name="Luedin S.M."/>
            <person name="Pothier J.F."/>
            <person name="Danza F."/>
            <person name="Storelli N."/>
            <person name="Wittwer M."/>
            <person name="Tonolla M."/>
        </authorList>
    </citation>
    <scope>NUCLEOTIDE SEQUENCE [LARGE SCALE GENOMIC DNA]</scope>
    <source>
        <strain evidence="3 4">Cad16T</strain>
    </source>
</reference>
<dbReference type="OrthoDB" id="8553030at2"/>
<dbReference type="CDD" id="cd01949">
    <property type="entry name" value="GGDEF"/>
    <property type="match status" value="1"/>
</dbReference>
<dbReference type="SUPFAM" id="SSF55073">
    <property type="entry name" value="Nucleotide cyclase"/>
    <property type="match status" value="1"/>
</dbReference>
<feature type="domain" description="PAC" evidence="1">
    <location>
        <begin position="234"/>
        <end position="287"/>
    </location>
</feature>
<dbReference type="InterPro" id="IPR013656">
    <property type="entry name" value="PAS_4"/>
</dbReference>
<dbReference type="Proteomes" id="UP000232638">
    <property type="component" value="Chromosome"/>
</dbReference>
<accession>A0A2K8UCJ1</accession>
<dbReference type="Gene3D" id="2.10.70.100">
    <property type="match status" value="1"/>
</dbReference>
<dbReference type="InterPro" id="IPR000700">
    <property type="entry name" value="PAS-assoc_C"/>
</dbReference>
<keyword evidence="4" id="KW-1185">Reference proteome</keyword>
<evidence type="ECO:0000313" key="3">
    <source>
        <dbReference type="EMBL" id="AUB83310.1"/>
    </source>
</evidence>
<dbReference type="SMART" id="SM00091">
    <property type="entry name" value="PAS"/>
    <property type="match status" value="3"/>
</dbReference>
<name>A0A2K8UCJ1_9GAMM</name>
<protein>
    <recommendedName>
        <fullName evidence="5">Diguanylate cyclase</fullName>
    </recommendedName>
</protein>
<dbReference type="Gene3D" id="3.30.450.20">
    <property type="entry name" value="PAS domain"/>
    <property type="match status" value="4"/>
</dbReference>
<organism evidence="3 4">
    <name type="scientific">Candidatus Thiodictyon syntrophicum</name>
    <dbReference type="NCBI Taxonomy" id="1166950"/>
    <lineage>
        <taxon>Bacteria</taxon>
        <taxon>Pseudomonadati</taxon>
        <taxon>Pseudomonadota</taxon>
        <taxon>Gammaproteobacteria</taxon>
        <taxon>Chromatiales</taxon>
        <taxon>Chromatiaceae</taxon>
        <taxon>Thiodictyon</taxon>
    </lineage>
</organism>
<dbReference type="SMART" id="SM00086">
    <property type="entry name" value="PAC"/>
    <property type="match status" value="3"/>
</dbReference>
<sequence length="723" mass="80520">MVPVQSRQTAKAKLAADWPTPRHAAYHDECSVRCVSRLSEPELIREANLTAARLLGLTRSALTGQPLSRFIVREDQDVFYLFRKSLFEALLAARPGPEQNRSEPVRTPRVCTLRMAKPDGAIIWARLEAATATDADGSPVCHVAISDISSSKQAELDALNALMAAVPGVVYQFLVLPDGAWRFPYLSPGIATLYGIPVEAAYANPDALTLCILPDDRPSHRAAVERANQTLTPWFHEHRIHPSGQPDQLKWVRGQATPRLQPDGSVLWTGILTDITERKLAEEALRRNRTMLARAEAIAHVGSWEWEVATDTVTWSDELYRILQRDPAEGAPSFADHVQLYIAGDMQRLRDAVAAALTQGTPYELDLRAIRKDGATVVVLAVGHAEIGTDKQVTRLFGFIQDVTERRAAERALHESEQRYHALFDHISSGVAIYEIRDPGQEVLFRDFNRAAERLRGVQRKDLVGKSPAEVFPGVGTLGLLEVLRRVWTTGIPQQFPVKLYQDERLTRWYDNFVYRLPTGEVVAVFDDVTALKDRERQLECLAYSDVLTALPNRTLLHDRLRHAMAQTQRRGQYLAVVYLDLDGFKAINDRHGHDVGDQLLIALSRRMKQMLREGDTLARLGGDEFVAVLVDLGDRAAGVPLLNRLLAAAAAPVPLGDVVMQVSASLGVTFYPQPVPGDSEGTDALDADQLLRQADQAMYLAKRAGKNRYHVFNVEEDHRIRG</sequence>
<dbReference type="Pfam" id="PF00989">
    <property type="entry name" value="PAS"/>
    <property type="match status" value="1"/>
</dbReference>
<dbReference type="Pfam" id="PF08448">
    <property type="entry name" value="PAS_4"/>
    <property type="match status" value="2"/>
</dbReference>
<dbReference type="AlphaFoldDB" id="A0A2K8UCJ1"/>
<evidence type="ECO:0000259" key="2">
    <source>
        <dbReference type="PROSITE" id="PS50887"/>
    </source>
</evidence>
<dbReference type="CDD" id="cd00130">
    <property type="entry name" value="PAS"/>
    <property type="match status" value="2"/>
</dbReference>
<dbReference type="Pfam" id="PF08447">
    <property type="entry name" value="PAS_3"/>
    <property type="match status" value="1"/>
</dbReference>
<dbReference type="NCBIfam" id="TIGR00229">
    <property type="entry name" value="sensory_box"/>
    <property type="match status" value="1"/>
</dbReference>
<dbReference type="RefSeq" id="WP_100920998.1">
    <property type="nucleotide sequence ID" value="NZ_CP020370.1"/>
</dbReference>
<dbReference type="KEGG" id="tsy:THSYN_21780"/>
<dbReference type="SMART" id="SM00267">
    <property type="entry name" value="GGDEF"/>
    <property type="match status" value="1"/>
</dbReference>
<dbReference type="NCBIfam" id="TIGR00254">
    <property type="entry name" value="GGDEF"/>
    <property type="match status" value="1"/>
</dbReference>
<dbReference type="InterPro" id="IPR035965">
    <property type="entry name" value="PAS-like_dom_sf"/>
</dbReference>
<dbReference type="InterPro" id="IPR043128">
    <property type="entry name" value="Rev_trsase/Diguanyl_cyclase"/>
</dbReference>
<dbReference type="Pfam" id="PF00990">
    <property type="entry name" value="GGDEF"/>
    <property type="match status" value="1"/>
</dbReference>
<gene>
    <name evidence="3" type="ORF">THSYN_21780</name>
</gene>
<dbReference type="InterPro" id="IPR000160">
    <property type="entry name" value="GGDEF_dom"/>
</dbReference>
<dbReference type="InterPro" id="IPR013655">
    <property type="entry name" value="PAS_fold_3"/>
</dbReference>
<dbReference type="InterPro" id="IPR029787">
    <property type="entry name" value="Nucleotide_cyclase"/>
</dbReference>
<feature type="domain" description="GGDEF" evidence="2">
    <location>
        <begin position="573"/>
        <end position="715"/>
    </location>
</feature>
<evidence type="ECO:0000259" key="1">
    <source>
        <dbReference type="PROSITE" id="PS50113"/>
    </source>
</evidence>
<feature type="domain" description="PAC" evidence="1">
    <location>
        <begin position="363"/>
        <end position="415"/>
    </location>
</feature>
<dbReference type="Gene3D" id="3.30.70.270">
    <property type="match status" value="1"/>
</dbReference>
<evidence type="ECO:0008006" key="5">
    <source>
        <dbReference type="Google" id="ProtNLM"/>
    </source>
</evidence>
<dbReference type="PANTHER" id="PTHR44757">
    <property type="entry name" value="DIGUANYLATE CYCLASE DGCP"/>
    <property type="match status" value="1"/>
</dbReference>
<dbReference type="PROSITE" id="PS50887">
    <property type="entry name" value="GGDEF"/>
    <property type="match status" value="1"/>
</dbReference>
<dbReference type="EMBL" id="CP020370">
    <property type="protein sequence ID" value="AUB83310.1"/>
    <property type="molecule type" value="Genomic_DNA"/>
</dbReference>
<dbReference type="GO" id="GO:0006355">
    <property type="term" value="P:regulation of DNA-templated transcription"/>
    <property type="evidence" value="ECO:0007669"/>
    <property type="project" value="InterPro"/>
</dbReference>
<dbReference type="SUPFAM" id="SSF55785">
    <property type="entry name" value="PYP-like sensor domain (PAS domain)"/>
    <property type="match status" value="4"/>
</dbReference>
<dbReference type="InterPro" id="IPR052155">
    <property type="entry name" value="Biofilm_reg_signaling"/>
</dbReference>
<dbReference type="PROSITE" id="PS50113">
    <property type="entry name" value="PAC"/>
    <property type="match status" value="2"/>
</dbReference>
<evidence type="ECO:0000313" key="4">
    <source>
        <dbReference type="Proteomes" id="UP000232638"/>
    </source>
</evidence>